<dbReference type="AlphaFoldDB" id="A0A7U3YNP9"/>
<evidence type="ECO:0000259" key="10">
    <source>
        <dbReference type="Pfam" id="PF01103"/>
    </source>
</evidence>
<keyword evidence="6" id="KW-0472">Membrane</keyword>
<evidence type="ECO:0000313" key="13">
    <source>
        <dbReference type="EMBL" id="ADW18733.1"/>
    </source>
</evidence>
<dbReference type="KEGG" id="dpr:Despr_2597"/>
<dbReference type="InterPro" id="IPR010827">
    <property type="entry name" value="BamA/TamA_POTRA"/>
</dbReference>
<protein>
    <recommendedName>
        <fullName evidence="3">Translocation and assembly module subunit TamA</fullName>
    </recommendedName>
    <alternativeName>
        <fullName evidence="8">Autotransporter assembly factor TamA</fullName>
    </alternativeName>
</protein>
<evidence type="ECO:0000256" key="1">
    <source>
        <dbReference type="ARBA" id="ARBA00004442"/>
    </source>
</evidence>
<evidence type="ECO:0000259" key="11">
    <source>
        <dbReference type="Pfam" id="PF07244"/>
    </source>
</evidence>
<gene>
    <name evidence="13" type="ordered locus">Despr_2597</name>
</gene>
<dbReference type="GO" id="GO:0009279">
    <property type="term" value="C:cell outer membrane"/>
    <property type="evidence" value="ECO:0007669"/>
    <property type="project" value="UniProtKB-SubCell"/>
</dbReference>
<dbReference type="Gene3D" id="2.40.160.50">
    <property type="entry name" value="membrane protein fhac: a member of the omp85/tpsb transporter family"/>
    <property type="match status" value="1"/>
</dbReference>
<keyword evidence="14" id="KW-1185">Reference proteome</keyword>
<comment type="similarity">
    <text evidence="2">Belongs to the TamA family.</text>
</comment>
<dbReference type="Gene3D" id="3.10.20.310">
    <property type="entry name" value="membrane protein fhac"/>
    <property type="match status" value="3"/>
</dbReference>
<evidence type="ECO:0000256" key="5">
    <source>
        <dbReference type="ARBA" id="ARBA00022729"/>
    </source>
</evidence>
<feature type="domain" description="POTRA" evidence="11">
    <location>
        <begin position="232"/>
        <end position="280"/>
    </location>
</feature>
<dbReference type="InterPro" id="IPR035243">
    <property type="entry name" value="TamA_POTRA_Dom_1"/>
</dbReference>
<feature type="domain" description="Bacterial surface antigen (D15)" evidence="10">
    <location>
        <begin position="358"/>
        <end position="600"/>
    </location>
</feature>
<evidence type="ECO:0000256" key="8">
    <source>
        <dbReference type="ARBA" id="ARBA00033063"/>
    </source>
</evidence>
<dbReference type="Pfam" id="PF07244">
    <property type="entry name" value="POTRA"/>
    <property type="match status" value="1"/>
</dbReference>
<evidence type="ECO:0000259" key="12">
    <source>
        <dbReference type="Pfam" id="PF17243"/>
    </source>
</evidence>
<dbReference type="InterPro" id="IPR039910">
    <property type="entry name" value="D15-like"/>
</dbReference>
<name>A0A7U3YNP9_DESPD</name>
<keyword evidence="4" id="KW-0812">Transmembrane</keyword>
<sequence>MFIPFPPLPFHLRTRRTNHSPCRGRGASLLLFLALLLATGLGRAHAYSGIEIIISGDLSENQRRNIRSYLSLARLPEDEPPTALMISQLVAKAPKEAGKALEPFGYYSPDISVSQRQANGKRQIELAVTTGPPVIIKDVNIVVNGPGGQDGPLQEAVQRFPLHQGDVLDHQRYEEGKDNLIALALERGYQQAIFRNNRVEVRRKEHSASLHLRLDTGPRYVFGPLTFAADFIDHDLLRKIAPVREGDPFSPKALTRLRQSLYNADYFTSVDVVYDLDQAVDHKVPVKVVLAPNLTHKYGIGLGYGTDTGPRGTFEYINRHLNPFGHQLNLVCQPSERKSNLGAVYTIPIGDPKKDRLTLSAKYETEQFDSTDTKTLNTVVSHDHFREKGEYSTYVQFLDEQYDIGAETDAAALIIPGVKGSVFWADDRIATKRGIRLTASAIGSEETLLADTSFAQLTLRTKAIYTFFDQWRIIGRSDIGTTLVDDLDDLPPSLRYYAGGDQSVRGYGYKKISPKDADGNLLGGKNLFTYSVELERSLFDQWSGAVFYDSGTATNSFSALTLRSGAGVGLRWNGVFGQIRLDLAKALDEEGAWRLHFTLGADL</sequence>
<evidence type="ECO:0000313" key="14">
    <source>
        <dbReference type="Proteomes" id="UP000006365"/>
    </source>
</evidence>
<dbReference type="Proteomes" id="UP000006365">
    <property type="component" value="Chromosome"/>
</dbReference>
<evidence type="ECO:0000256" key="7">
    <source>
        <dbReference type="ARBA" id="ARBA00023237"/>
    </source>
</evidence>
<dbReference type="EMBL" id="CP002364">
    <property type="protein sequence ID" value="ADW18733.1"/>
    <property type="molecule type" value="Genomic_DNA"/>
</dbReference>
<comment type="subcellular location">
    <subcellularLocation>
        <location evidence="1">Cell outer membrane</location>
    </subcellularLocation>
</comment>
<dbReference type="Pfam" id="PF17243">
    <property type="entry name" value="POTRA_TamA_1"/>
    <property type="match status" value="1"/>
</dbReference>
<accession>A0A7U3YNP9</accession>
<dbReference type="PANTHER" id="PTHR12815:SF47">
    <property type="entry name" value="TRANSLOCATION AND ASSEMBLY MODULE SUBUNIT TAMA"/>
    <property type="match status" value="1"/>
</dbReference>
<feature type="domain" description="TamA POTRA" evidence="12">
    <location>
        <begin position="54"/>
        <end position="129"/>
    </location>
</feature>
<evidence type="ECO:0000256" key="2">
    <source>
        <dbReference type="ARBA" id="ARBA00010248"/>
    </source>
</evidence>
<reference evidence="13 14" key="1">
    <citation type="journal article" date="2011" name="Stand. Genomic Sci.">
        <title>Complete genome sequence of Desulfobulbus propionicus type strain (1pr3).</title>
        <authorList>
            <person name="Pagani I."/>
            <person name="Lapidus A."/>
            <person name="Nolan M."/>
            <person name="Lucas S."/>
            <person name="Hammon N."/>
            <person name="Deshpande S."/>
            <person name="Cheng J.F."/>
            <person name="Chertkov O."/>
            <person name="Davenport K."/>
            <person name="Tapia R."/>
            <person name="Han C."/>
            <person name="Goodwin L."/>
            <person name="Pitluck S."/>
            <person name="Liolios K."/>
            <person name="Mavromatis K."/>
            <person name="Ivanova N."/>
            <person name="Mikhailova N."/>
            <person name="Pati A."/>
            <person name="Chen A."/>
            <person name="Palaniappan K."/>
            <person name="Land M."/>
            <person name="Hauser L."/>
            <person name="Chang Y.J."/>
            <person name="Jeffries C.D."/>
            <person name="Detter J.C."/>
            <person name="Brambilla E."/>
            <person name="Kannan K.P."/>
            <person name="Djao O.D."/>
            <person name="Rohde M."/>
            <person name="Pukall R."/>
            <person name="Spring S."/>
            <person name="Goker M."/>
            <person name="Sikorski J."/>
            <person name="Woyke T."/>
            <person name="Bristow J."/>
            <person name="Eisen J.A."/>
            <person name="Markowitz V."/>
            <person name="Hugenholtz P."/>
            <person name="Kyrpides N.C."/>
            <person name="Klenk H.P."/>
        </authorList>
    </citation>
    <scope>NUCLEOTIDE SEQUENCE [LARGE SCALE GENOMIC DNA]</scope>
    <source>
        <strain evidence="14">ATCC 33891 / DSM 2032 / 1pr3</strain>
    </source>
</reference>
<evidence type="ECO:0000256" key="4">
    <source>
        <dbReference type="ARBA" id="ARBA00022692"/>
    </source>
</evidence>
<dbReference type="InterPro" id="IPR000184">
    <property type="entry name" value="Bac_surfAg_D15"/>
</dbReference>
<proteinExistence type="inferred from homology"/>
<keyword evidence="5" id="KW-0732">Signal</keyword>
<comment type="subunit">
    <text evidence="9">Interacts with TamB to form the translocation and assembly module (TAM).</text>
</comment>
<dbReference type="PANTHER" id="PTHR12815">
    <property type="entry name" value="SORTING AND ASSEMBLY MACHINERY SAMM50 PROTEIN FAMILY MEMBER"/>
    <property type="match status" value="1"/>
</dbReference>
<dbReference type="GO" id="GO:0097347">
    <property type="term" value="C:TAM protein secretion complex"/>
    <property type="evidence" value="ECO:0007669"/>
    <property type="project" value="TreeGrafter"/>
</dbReference>
<dbReference type="RefSeq" id="WP_015725259.1">
    <property type="nucleotide sequence ID" value="NC_014972.1"/>
</dbReference>
<dbReference type="GO" id="GO:0009306">
    <property type="term" value="P:protein secretion"/>
    <property type="evidence" value="ECO:0007669"/>
    <property type="project" value="TreeGrafter"/>
</dbReference>
<evidence type="ECO:0000256" key="3">
    <source>
        <dbReference type="ARBA" id="ARBA00015419"/>
    </source>
</evidence>
<keyword evidence="7" id="KW-0998">Cell outer membrane</keyword>
<evidence type="ECO:0000256" key="6">
    <source>
        <dbReference type="ARBA" id="ARBA00023136"/>
    </source>
</evidence>
<organism evidence="13 14">
    <name type="scientific">Desulfobulbus propionicus (strain ATCC 33891 / DSM 2032 / VKM B-1956 / 1pr3)</name>
    <dbReference type="NCBI Taxonomy" id="577650"/>
    <lineage>
        <taxon>Bacteria</taxon>
        <taxon>Pseudomonadati</taxon>
        <taxon>Thermodesulfobacteriota</taxon>
        <taxon>Desulfobulbia</taxon>
        <taxon>Desulfobulbales</taxon>
        <taxon>Desulfobulbaceae</taxon>
        <taxon>Desulfobulbus</taxon>
    </lineage>
</organism>
<evidence type="ECO:0000256" key="9">
    <source>
        <dbReference type="ARBA" id="ARBA00093548"/>
    </source>
</evidence>
<dbReference type="Pfam" id="PF01103">
    <property type="entry name" value="Omp85"/>
    <property type="match status" value="1"/>
</dbReference>